<keyword evidence="8" id="KW-0238">DNA-binding</keyword>
<dbReference type="SMART" id="SM00982">
    <property type="entry name" value="TRCF"/>
    <property type="match status" value="1"/>
</dbReference>
<name>X0Z0U9_9ZZZZ</name>
<comment type="subcellular location">
    <subcellularLocation>
        <location evidence="1">Cytoplasm</location>
    </subcellularLocation>
</comment>
<reference evidence="12" key="1">
    <citation type="journal article" date="2014" name="Front. Microbiol.">
        <title>High frequency of phylogenetically diverse reductive dehalogenase-homologous genes in deep subseafloor sedimentary metagenomes.</title>
        <authorList>
            <person name="Kawai M."/>
            <person name="Futagami T."/>
            <person name="Toyoda A."/>
            <person name="Takaki Y."/>
            <person name="Nishi S."/>
            <person name="Hori S."/>
            <person name="Arai W."/>
            <person name="Tsubouchi T."/>
            <person name="Morono Y."/>
            <person name="Uchiyama I."/>
            <person name="Ito T."/>
            <person name="Fujiyama A."/>
            <person name="Inagaki F."/>
            <person name="Takami H."/>
        </authorList>
    </citation>
    <scope>NUCLEOTIDE SEQUENCE</scope>
    <source>
        <strain evidence="12">Expedition CK06-06</strain>
    </source>
</reference>
<evidence type="ECO:0000256" key="5">
    <source>
        <dbReference type="ARBA" id="ARBA00022801"/>
    </source>
</evidence>
<sequence length="1153" mass="133970">MSKLSLGGKEGILMTLPGIFSLWNQSKEFEEIIKIIKGKLISKILLSGLKDSARSFFIATLVSKEEIKKSYLIITDSQENALKIYQDLGTFLNKPQSEEENIFLFPSFDVLPYEEISSDPQIIQQRINILKHLSMNDQDKKRIILIADIKALLPKLASPQKFKKTNWKLKVGDVLKKDDFLKILLDQNYRSVEIVEEKGEFSSRGGIIDFFPITSESPLRLELFGDQIESIRYFNLNTQRSILKLADYTLLPSRELIADGLSNYNYSTIFDYLPEDLIVLQNEPELIKEKAEEFQEEIEGIYQKIEKNKRELIFSPSSYFITNSEICDKLKSKKIINFTHFMEENKEDISHNQEEKKGDIREFILEGQEISSYFGNLDLFAKDLKKWQKEKQHIIILVRNEGRARRLAEILEERGIKRFTTGRIEEYAHLKSTIFISYGYLNYGFKLLNLKTVFITDQEIFGKERNKRYKLTRRKSEPFFTVMDISSGDYVVHIDHGIGIYRGIVNLTVKGVKQDYLLIEYAQGDKLYVPVDQINLVHKYIGIKDKTPKIYRLGGVSWGKAKGKAKRSIQKLAQELYNLYIARKEIRGFAFSKDNNWQQELEMSFPFEETYDQLQALSEVKTDMEIVKPMERLVCGDVGYGKTEIAIRAAFKAVLDGKQVAILAPTTILVQQHYDTFRERMNPFPINIDMLSRFRTKQEQKKVIDDLEEGKVDIIIGTHRLIQNDIRFKDLGLLIVDEEQRFGVLHKERIKKLKENIDSLTLTATPIPRTLHMSLIGVRDLSVINTPPEDRFPIATYICRRDDKVMAEAIRRELDREGQIFFVHNRVRSIQKIARDLNRLFPQAIIGIAHGQMAEEQLEDIMIDFLEKKYDILVCTTIIEIGLDIPNVNTIIIDDAHKFGLSQLYQLRGRVGRSDRRAYAYFLYPSYRSISDTAKKRLQAIKEFSELGSGFKLAMRDLEIRGAGNLLGKEQHGSVSEVGFNLYCRLLEEAVKELREEKEGKEKKKDIILVIDIKIDAYIPGGYISDLKQRVLIYKKLAEIKDLEDLERVKEELRDRYGVYPREVRNLLEIIYLKIFLRKLGISSLMIKEKKLIIRYLQNIKIKAKLSRLPSFYQQRLIKEGYRLIGISKIDLSGIKSVEILKFLKEFVIHLAK</sequence>
<dbReference type="InterPro" id="IPR027417">
    <property type="entry name" value="P-loop_NTPase"/>
</dbReference>
<keyword evidence="6" id="KW-0347">Helicase</keyword>
<keyword evidence="4" id="KW-0227">DNA damage</keyword>
<evidence type="ECO:0000256" key="1">
    <source>
        <dbReference type="ARBA" id="ARBA00004496"/>
    </source>
</evidence>
<dbReference type="SMART" id="SM00487">
    <property type="entry name" value="DEXDc"/>
    <property type="match status" value="1"/>
</dbReference>
<dbReference type="InterPro" id="IPR047112">
    <property type="entry name" value="RecG/Mfd"/>
</dbReference>
<dbReference type="EMBL" id="BART01000049">
    <property type="protein sequence ID" value="GAG62609.1"/>
    <property type="molecule type" value="Genomic_DNA"/>
</dbReference>
<proteinExistence type="inferred from homology"/>
<keyword evidence="2" id="KW-0963">Cytoplasm</keyword>
<dbReference type="PANTHER" id="PTHR47964">
    <property type="entry name" value="ATP-DEPENDENT DNA HELICASE HOMOLOG RECG, CHLOROPLASTIC"/>
    <property type="match status" value="1"/>
</dbReference>
<accession>X0Z0U9</accession>
<dbReference type="GO" id="GO:0003684">
    <property type="term" value="F:damaged DNA binding"/>
    <property type="evidence" value="ECO:0007669"/>
    <property type="project" value="InterPro"/>
</dbReference>
<dbReference type="InterPro" id="IPR011545">
    <property type="entry name" value="DEAD/DEAH_box_helicase_dom"/>
</dbReference>
<dbReference type="SMART" id="SM01058">
    <property type="entry name" value="CarD_TRCF"/>
    <property type="match status" value="1"/>
</dbReference>
<dbReference type="Gene3D" id="3.90.1150.50">
    <property type="entry name" value="Transcription-repair-coupling factor, D7 domain"/>
    <property type="match status" value="1"/>
</dbReference>
<dbReference type="PROSITE" id="PS51192">
    <property type="entry name" value="HELICASE_ATP_BIND_1"/>
    <property type="match status" value="1"/>
</dbReference>
<organism evidence="12">
    <name type="scientific">marine sediment metagenome</name>
    <dbReference type="NCBI Taxonomy" id="412755"/>
    <lineage>
        <taxon>unclassified sequences</taxon>
        <taxon>metagenomes</taxon>
        <taxon>ecological metagenomes</taxon>
    </lineage>
</organism>
<dbReference type="Pfam" id="PF03461">
    <property type="entry name" value="TRCF"/>
    <property type="match status" value="1"/>
</dbReference>
<dbReference type="InterPro" id="IPR014001">
    <property type="entry name" value="Helicase_ATP-bd"/>
</dbReference>
<dbReference type="Pfam" id="PF17757">
    <property type="entry name" value="UvrB_inter"/>
    <property type="match status" value="1"/>
</dbReference>
<dbReference type="SUPFAM" id="SSF141259">
    <property type="entry name" value="CarD-like"/>
    <property type="match status" value="1"/>
</dbReference>
<dbReference type="GO" id="GO:0016787">
    <property type="term" value="F:hydrolase activity"/>
    <property type="evidence" value="ECO:0007669"/>
    <property type="project" value="UniProtKB-KW"/>
</dbReference>
<evidence type="ECO:0000256" key="6">
    <source>
        <dbReference type="ARBA" id="ARBA00022806"/>
    </source>
</evidence>
<dbReference type="Gene3D" id="3.40.50.300">
    <property type="entry name" value="P-loop containing nucleotide triphosphate hydrolases"/>
    <property type="match status" value="2"/>
</dbReference>
<feature type="domain" description="Helicase ATP-binding" evidence="10">
    <location>
        <begin position="623"/>
        <end position="784"/>
    </location>
</feature>
<dbReference type="InterPro" id="IPR037235">
    <property type="entry name" value="TRCF-like_C_D7"/>
</dbReference>
<evidence type="ECO:0008006" key="13">
    <source>
        <dbReference type="Google" id="ProtNLM"/>
    </source>
</evidence>
<dbReference type="SUPFAM" id="SSF52540">
    <property type="entry name" value="P-loop containing nucleoside triphosphate hydrolases"/>
    <property type="match status" value="4"/>
</dbReference>
<dbReference type="GO" id="GO:0003678">
    <property type="term" value="F:DNA helicase activity"/>
    <property type="evidence" value="ECO:0007669"/>
    <property type="project" value="TreeGrafter"/>
</dbReference>
<dbReference type="PANTHER" id="PTHR47964:SF1">
    <property type="entry name" value="ATP-DEPENDENT DNA HELICASE HOMOLOG RECG, CHLOROPLASTIC"/>
    <property type="match status" value="1"/>
</dbReference>
<keyword evidence="9" id="KW-0234">DNA repair</keyword>
<evidence type="ECO:0000256" key="7">
    <source>
        <dbReference type="ARBA" id="ARBA00022840"/>
    </source>
</evidence>
<dbReference type="NCBIfam" id="TIGR00580">
    <property type="entry name" value="mfd"/>
    <property type="match status" value="1"/>
</dbReference>
<dbReference type="PROSITE" id="PS51194">
    <property type="entry name" value="HELICASE_CTER"/>
    <property type="match status" value="1"/>
</dbReference>
<dbReference type="Gene3D" id="3.30.2060.10">
    <property type="entry name" value="Penicillin-binding protein 1b domain"/>
    <property type="match status" value="1"/>
</dbReference>
<dbReference type="InterPro" id="IPR001650">
    <property type="entry name" value="Helicase_C-like"/>
</dbReference>
<dbReference type="AlphaFoldDB" id="X0Z0U9"/>
<evidence type="ECO:0000313" key="12">
    <source>
        <dbReference type="EMBL" id="GAG62609.1"/>
    </source>
</evidence>
<keyword evidence="3" id="KW-0547">Nucleotide-binding</keyword>
<dbReference type="FunFam" id="3.40.50.300:FF:000546">
    <property type="entry name" value="Transcription-repair-coupling factor"/>
    <property type="match status" value="1"/>
</dbReference>
<evidence type="ECO:0000256" key="9">
    <source>
        <dbReference type="ARBA" id="ARBA00023204"/>
    </source>
</evidence>
<dbReference type="InterPro" id="IPR041471">
    <property type="entry name" value="UvrB_inter"/>
</dbReference>
<keyword evidence="5" id="KW-0378">Hydrolase</keyword>
<dbReference type="GO" id="GO:0005737">
    <property type="term" value="C:cytoplasm"/>
    <property type="evidence" value="ECO:0007669"/>
    <property type="project" value="UniProtKB-SubCell"/>
</dbReference>
<dbReference type="Pfam" id="PF02559">
    <property type="entry name" value="CarD_TRCF_RID"/>
    <property type="match status" value="1"/>
</dbReference>
<dbReference type="InterPro" id="IPR004576">
    <property type="entry name" value="Mfd"/>
</dbReference>
<dbReference type="SMART" id="SM00490">
    <property type="entry name" value="HELICc"/>
    <property type="match status" value="1"/>
</dbReference>
<dbReference type="Pfam" id="PF00270">
    <property type="entry name" value="DEAD"/>
    <property type="match status" value="1"/>
</dbReference>
<dbReference type="InterPro" id="IPR005118">
    <property type="entry name" value="TRCF_C"/>
</dbReference>
<dbReference type="SUPFAM" id="SSF143517">
    <property type="entry name" value="TRCF domain-like"/>
    <property type="match status" value="1"/>
</dbReference>
<dbReference type="HAMAP" id="MF_00969">
    <property type="entry name" value="TRCF"/>
    <property type="match status" value="1"/>
</dbReference>
<protein>
    <recommendedName>
        <fullName evidence="13">Helicase ATP-binding domain-containing protein</fullName>
    </recommendedName>
</protein>
<dbReference type="InterPro" id="IPR036101">
    <property type="entry name" value="CarD-like/TRCF_RID_sf"/>
</dbReference>
<keyword evidence="7" id="KW-0067">ATP-binding</keyword>
<dbReference type="GO" id="GO:0006281">
    <property type="term" value="P:DNA repair"/>
    <property type="evidence" value="ECO:0007669"/>
    <property type="project" value="UniProtKB-KW"/>
</dbReference>
<dbReference type="Gene3D" id="3.40.50.11180">
    <property type="match status" value="1"/>
</dbReference>
<comment type="caution">
    <text evidence="12">The sequence shown here is derived from an EMBL/GenBank/DDBJ whole genome shotgun (WGS) entry which is preliminary data.</text>
</comment>
<dbReference type="Pfam" id="PF00271">
    <property type="entry name" value="Helicase_C"/>
    <property type="match status" value="1"/>
</dbReference>
<gene>
    <name evidence="12" type="ORF">S01H4_00380</name>
</gene>
<evidence type="ECO:0000259" key="10">
    <source>
        <dbReference type="PROSITE" id="PS51192"/>
    </source>
</evidence>
<dbReference type="Gene3D" id="3.40.50.11140">
    <property type="match status" value="1"/>
</dbReference>
<feature type="domain" description="Helicase C-terminal" evidence="11">
    <location>
        <begin position="809"/>
        <end position="959"/>
    </location>
</feature>
<dbReference type="GO" id="GO:0005524">
    <property type="term" value="F:ATP binding"/>
    <property type="evidence" value="ECO:0007669"/>
    <property type="project" value="UniProtKB-KW"/>
</dbReference>
<evidence type="ECO:0000256" key="8">
    <source>
        <dbReference type="ARBA" id="ARBA00023125"/>
    </source>
</evidence>
<evidence type="ECO:0000259" key="11">
    <source>
        <dbReference type="PROSITE" id="PS51194"/>
    </source>
</evidence>
<dbReference type="CDD" id="cd17991">
    <property type="entry name" value="DEXHc_TRCF"/>
    <property type="match status" value="1"/>
</dbReference>
<dbReference type="InterPro" id="IPR003711">
    <property type="entry name" value="CarD-like/TRCF_RID"/>
</dbReference>
<dbReference type="Gene3D" id="2.40.10.170">
    <property type="match status" value="1"/>
</dbReference>
<evidence type="ECO:0000256" key="2">
    <source>
        <dbReference type="ARBA" id="ARBA00022490"/>
    </source>
</evidence>
<evidence type="ECO:0000256" key="3">
    <source>
        <dbReference type="ARBA" id="ARBA00022741"/>
    </source>
</evidence>
<evidence type="ECO:0000256" key="4">
    <source>
        <dbReference type="ARBA" id="ARBA00022763"/>
    </source>
</evidence>